<evidence type="ECO:0000259" key="2">
    <source>
        <dbReference type="PROSITE" id="PS50110"/>
    </source>
</evidence>
<protein>
    <submittedName>
        <fullName evidence="3">Two-component system, chemotaxis family, response regulator CheY</fullName>
    </submittedName>
</protein>
<feature type="modified residue" description="4-aspartylphosphate" evidence="1">
    <location>
        <position position="59"/>
    </location>
</feature>
<dbReference type="Gene3D" id="3.40.50.2300">
    <property type="match status" value="1"/>
</dbReference>
<dbReference type="GO" id="GO:0000160">
    <property type="term" value="P:phosphorelay signal transduction system"/>
    <property type="evidence" value="ECO:0007669"/>
    <property type="project" value="InterPro"/>
</dbReference>
<organism evidence="3 4">
    <name type="scientific">Rugamonas rubra</name>
    <dbReference type="NCBI Taxonomy" id="758825"/>
    <lineage>
        <taxon>Bacteria</taxon>
        <taxon>Pseudomonadati</taxon>
        <taxon>Pseudomonadota</taxon>
        <taxon>Betaproteobacteria</taxon>
        <taxon>Burkholderiales</taxon>
        <taxon>Oxalobacteraceae</taxon>
        <taxon>Telluria group</taxon>
        <taxon>Rugamonas</taxon>
    </lineage>
</organism>
<dbReference type="InterPro" id="IPR052048">
    <property type="entry name" value="ST_Response_Regulator"/>
</dbReference>
<dbReference type="InterPro" id="IPR001789">
    <property type="entry name" value="Sig_transdc_resp-reg_receiver"/>
</dbReference>
<keyword evidence="4" id="KW-1185">Reference proteome</keyword>
<dbReference type="InterPro" id="IPR011006">
    <property type="entry name" value="CheY-like_superfamily"/>
</dbReference>
<gene>
    <name evidence="3" type="ORF">SAMN02982985_01957</name>
</gene>
<dbReference type="STRING" id="758825.SAMN02982985_01957"/>
<keyword evidence="1" id="KW-0597">Phosphoprotein</keyword>
<dbReference type="PROSITE" id="PS50110">
    <property type="entry name" value="RESPONSE_REGULATORY"/>
    <property type="match status" value="1"/>
</dbReference>
<dbReference type="AlphaFoldDB" id="A0A1I4LHT8"/>
<dbReference type="SMART" id="SM00448">
    <property type="entry name" value="REC"/>
    <property type="match status" value="1"/>
</dbReference>
<dbReference type="Proteomes" id="UP000199470">
    <property type="component" value="Unassembled WGS sequence"/>
</dbReference>
<dbReference type="CDD" id="cd00156">
    <property type="entry name" value="REC"/>
    <property type="match status" value="1"/>
</dbReference>
<evidence type="ECO:0000313" key="3">
    <source>
        <dbReference type="EMBL" id="SFL90373.1"/>
    </source>
</evidence>
<evidence type="ECO:0000313" key="4">
    <source>
        <dbReference type="Proteomes" id="UP000199470"/>
    </source>
</evidence>
<dbReference type="PANTHER" id="PTHR43228">
    <property type="entry name" value="TWO-COMPONENT RESPONSE REGULATOR"/>
    <property type="match status" value="1"/>
</dbReference>
<evidence type="ECO:0000256" key="1">
    <source>
        <dbReference type="PROSITE-ProRule" id="PRU00169"/>
    </source>
</evidence>
<name>A0A1I4LHT8_9BURK</name>
<dbReference type="PANTHER" id="PTHR43228:SF1">
    <property type="entry name" value="TWO-COMPONENT RESPONSE REGULATOR ARR22"/>
    <property type="match status" value="1"/>
</dbReference>
<proteinExistence type="predicted"/>
<reference evidence="3 4" key="1">
    <citation type="submission" date="2016-10" db="EMBL/GenBank/DDBJ databases">
        <authorList>
            <person name="de Groot N.N."/>
        </authorList>
    </citation>
    <scope>NUCLEOTIDE SEQUENCE [LARGE SCALE GENOMIC DNA]</scope>
    <source>
        <strain evidence="3 4">ATCC 43154</strain>
    </source>
</reference>
<dbReference type="EMBL" id="FOTW01000009">
    <property type="protein sequence ID" value="SFL90373.1"/>
    <property type="molecule type" value="Genomic_DNA"/>
</dbReference>
<sequence length="131" mass="14564">MPRQEHALSVFVVDDNEMMRTLLRLTLLEEGYRYDGEASSTSSAVEQLRHCESDLVLLDVMMPNGNGLALLEWLKGHLPASMVLMVSAQRDRPTVEAALKLGANGFLIKPFSTQALLEAIGKLERQLAARR</sequence>
<feature type="domain" description="Response regulatory" evidence="2">
    <location>
        <begin position="9"/>
        <end position="124"/>
    </location>
</feature>
<dbReference type="SUPFAM" id="SSF52172">
    <property type="entry name" value="CheY-like"/>
    <property type="match status" value="1"/>
</dbReference>
<accession>A0A1I4LHT8</accession>
<dbReference type="Pfam" id="PF00072">
    <property type="entry name" value="Response_reg"/>
    <property type="match status" value="1"/>
</dbReference>
<dbReference type="OrthoDB" id="8964771at2"/>